<dbReference type="EMBL" id="MNPL01011836">
    <property type="protein sequence ID" value="OQR72415.1"/>
    <property type="molecule type" value="Genomic_DNA"/>
</dbReference>
<evidence type="ECO:0000256" key="2">
    <source>
        <dbReference type="SAM" id="Phobius"/>
    </source>
</evidence>
<feature type="compositionally biased region" description="Basic and acidic residues" evidence="1">
    <location>
        <begin position="330"/>
        <end position="344"/>
    </location>
</feature>
<organism evidence="3 4">
    <name type="scientific">Tropilaelaps mercedesae</name>
    <dbReference type="NCBI Taxonomy" id="418985"/>
    <lineage>
        <taxon>Eukaryota</taxon>
        <taxon>Metazoa</taxon>
        <taxon>Ecdysozoa</taxon>
        <taxon>Arthropoda</taxon>
        <taxon>Chelicerata</taxon>
        <taxon>Arachnida</taxon>
        <taxon>Acari</taxon>
        <taxon>Parasitiformes</taxon>
        <taxon>Mesostigmata</taxon>
        <taxon>Gamasina</taxon>
        <taxon>Dermanyssoidea</taxon>
        <taxon>Laelapidae</taxon>
        <taxon>Tropilaelaps</taxon>
    </lineage>
</organism>
<dbReference type="Proteomes" id="UP000192247">
    <property type="component" value="Unassembled WGS sequence"/>
</dbReference>
<keyword evidence="2" id="KW-0472">Membrane</keyword>
<feature type="region of interest" description="Disordered" evidence="1">
    <location>
        <begin position="184"/>
        <end position="248"/>
    </location>
</feature>
<evidence type="ECO:0000256" key="1">
    <source>
        <dbReference type="SAM" id="MobiDB-lite"/>
    </source>
</evidence>
<name>A0A1V9XFU1_9ACAR</name>
<feature type="non-terminal residue" evidence="3">
    <location>
        <position position="1"/>
    </location>
</feature>
<sequence>SDRLLCRSPHDARCTSDTSDQIYRRRLAVSSAKKASTRNDLFVLTIVFFLLLFFRRMAGSRESVERDALNRPANTEGGGGGPEWLFELDDVKQMAYPPFYAGRHMAPSGGQPGPGQGSLTSPGHQGQQNCSTSCSCDTDSGYERSPAYFTVERRFEYPPVEHLAEEELDDVFYDPPSFVTLPSTPRSCAIPIPHGRQSTPSDDTVEEDDQEMKPCRPQSCPLRNPDDDQDNDDDEDDEDENINGHEHDFIDFDDDFEDVFDVFDGHRSVSTQTDWLFDEGFLSRDMGAPTLAGWGWQAGVRLVIIVRHCDHIKPRRGGSGVVLPPSQLASREDRTCTEEQKPLEGLRQASSRTTLAERAQPPTSG</sequence>
<keyword evidence="2" id="KW-1133">Transmembrane helix</keyword>
<keyword evidence="2" id="KW-0812">Transmembrane</keyword>
<keyword evidence="4" id="KW-1185">Reference proteome</keyword>
<protein>
    <submittedName>
        <fullName evidence="3">Uncharacterized protein</fullName>
    </submittedName>
</protein>
<dbReference type="InParanoid" id="A0A1V9XFU1"/>
<gene>
    <name evidence="3" type="ORF">BIW11_10398</name>
</gene>
<evidence type="ECO:0000313" key="3">
    <source>
        <dbReference type="EMBL" id="OQR72415.1"/>
    </source>
</evidence>
<feature type="transmembrane region" description="Helical" evidence="2">
    <location>
        <begin position="41"/>
        <end position="58"/>
    </location>
</feature>
<feature type="region of interest" description="Disordered" evidence="1">
    <location>
        <begin position="102"/>
        <end position="140"/>
    </location>
</feature>
<reference evidence="3 4" key="1">
    <citation type="journal article" date="2017" name="Gigascience">
        <title>Draft genome of the honey bee ectoparasitic mite, Tropilaelaps mercedesae, is shaped by the parasitic life history.</title>
        <authorList>
            <person name="Dong X."/>
            <person name="Armstrong S.D."/>
            <person name="Xia D."/>
            <person name="Makepeace B.L."/>
            <person name="Darby A.C."/>
            <person name="Kadowaki T."/>
        </authorList>
    </citation>
    <scope>NUCLEOTIDE SEQUENCE [LARGE SCALE GENOMIC DNA]</scope>
    <source>
        <strain evidence="3">Wuxi-XJTLU</strain>
    </source>
</reference>
<feature type="compositionally biased region" description="Low complexity" evidence="1">
    <location>
        <begin position="130"/>
        <end position="139"/>
    </location>
</feature>
<accession>A0A1V9XFU1</accession>
<proteinExistence type="predicted"/>
<dbReference type="AlphaFoldDB" id="A0A1V9XFU1"/>
<comment type="caution">
    <text evidence="3">The sequence shown here is derived from an EMBL/GenBank/DDBJ whole genome shotgun (WGS) entry which is preliminary data.</text>
</comment>
<feature type="compositionally biased region" description="Acidic residues" evidence="1">
    <location>
        <begin position="227"/>
        <end position="241"/>
    </location>
</feature>
<evidence type="ECO:0000313" key="4">
    <source>
        <dbReference type="Proteomes" id="UP000192247"/>
    </source>
</evidence>
<feature type="region of interest" description="Disordered" evidence="1">
    <location>
        <begin position="315"/>
        <end position="365"/>
    </location>
</feature>
<dbReference type="OrthoDB" id="10601173at2759"/>